<dbReference type="HAMAP" id="MF_00376">
    <property type="entry name" value="Dephospho_CoA_kinase"/>
    <property type="match status" value="1"/>
</dbReference>
<proteinExistence type="inferred from homology"/>
<dbReference type="UniPathway" id="UPA00241">
    <property type="reaction ID" value="UER00356"/>
</dbReference>
<evidence type="ECO:0000256" key="3">
    <source>
        <dbReference type="ARBA" id="ARBA00022840"/>
    </source>
</evidence>
<evidence type="ECO:0000256" key="2">
    <source>
        <dbReference type="ARBA" id="ARBA00022741"/>
    </source>
</evidence>
<protein>
    <recommendedName>
        <fullName evidence="5 6">Dephospho-CoA kinase</fullName>
        <ecNumber evidence="5 6">2.7.1.24</ecNumber>
    </recommendedName>
    <alternativeName>
        <fullName evidence="5">Dephosphocoenzyme A kinase</fullName>
    </alternativeName>
</protein>
<dbReference type="CDD" id="cd02022">
    <property type="entry name" value="DPCK"/>
    <property type="match status" value="1"/>
</dbReference>
<comment type="caution">
    <text evidence="7">The sequence shown here is derived from an EMBL/GenBank/DDBJ whole genome shotgun (WGS) entry which is preliminary data.</text>
</comment>
<dbReference type="GO" id="GO:0005737">
    <property type="term" value="C:cytoplasm"/>
    <property type="evidence" value="ECO:0007669"/>
    <property type="project" value="UniProtKB-SubCell"/>
</dbReference>
<feature type="binding site" evidence="5">
    <location>
        <begin position="12"/>
        <end position="17"/>
    </location>
    <ligand>
        <name>ATP</name>
        <dbReference type="ChEBI" id="CHEBI:30616"/>
    </ligand>
</feature>
<evidence type="ECO:0000256" key="1">
    <source>
        <dbReference type="ARBA" id="ARBA00009018"/>
    </source>
</evidence>
<dbReference type="GO" id="GO:0004140">
    <property type="term" value="F:dephospho-CoA kinase activity"/>
    <property type="evidence" value="ECO:0007669"/>
    <property type="project" value="UniProtKB-UniRule"/>
</dbReference>
<comment type="pathway">
    <text evidence="5">Cofactor biosynthesis; coenzyme A biosynthesis; CoA from (R)-pantothenate: step 5/5.</text>
</comment>
<keyword evidence="5 7" id="KW-0808">Transferase</keyword>
<evidence type="ECO:0000313" key="8">
    <source>
        <dbReference type="Proteomes" id="UP000322139"/>
    </source>
</evidence>
<dbReference type="GO" id="GO:0005524">
    <property type="term" value="F:ATP binding"/>
    <property type="evidence" value="ECO:0007669"/>
    <property type="project" value="UniProtKB-UniRule"/>
</dbReference>
<dbReference type="PANTHER" id="PTHR10695">
    <property type="entry name" value="DEPHOSPHO-COA KINASE-RELATED"/>
    <property type="match status" value="1"/>
</dbReference>
<keyword evidence="5 7" id="KW-0418">Kinase</keyword>
<evidence type="ECO:0000256" key="5">
    <source>
        <dbReference type="HAMAP-Rule" id="MF_00376"/>
    </source>
</evidence>
<keyword evidence="4 5" id="KW-0173">Coenzyme A biosynthesis</keyword>
<keyword evidence="3 5" id="KW-0067">ATP-binding</keyword>
<dbReference type="Pfam" id="PF01121">
    <property type="entry name" value="CoaE"/>
    <property type="match status" value="1"/>
</dbReference>
<dbReference type="EC" id="2.7.1.24" evidence="5 6"/>
<reference evidence="7 8" key="1">
    <citation type="submission" date="2019-08" db="EMBL/GenBank/DDBJ databases">
        <title>Bacillus genomes from the desert of Cuatro Cienegas, Coahuila.</title>
        <authorList>
            <person name="Olmedo-Alvarez G."/>
        </authorList>
    </citation>
    <scope>NUCLEOTIDE SEQUENCE [LARGE SCALE GENOMIC DNA]</scope>
    <source>
        <strain evidence="7 8">CH446_14T</strain>
    </source>
</reference>
<organism evidence="7 8">
    <name type="scientific">Bacillus infantis</name>
    <dbReference type="NCBI Taxonomy" id="324767"/>
    <lineage>
        <taxon>Bacteria</taxon>
        <taxon>Bacillati</taxon>
        <taxon>Bacillota</taxon>
        <taxon>Bacilli</taxon>
        <taxon>Bacillales</taxon>
        <taxon>Bacillaceae</taxon>
        <taxon>Bacillus</taxon>
    </lineage>
</organism>
<dbReference type="Proteomes" id="UP000322139">
    <property type="component" value="Unassembled WGS sequence"/>
</dbReference>
<evidence type="ECO:0000256" key="6">
    <source>
        <dbReference type="NCBIfam" id="TIGR00152"/>
    </source>
</evidence>
<dbReference type="RefSeq" id="WP_148976406.1">
    <property type="nucleotide sequence ID" value="NZ_JBNIKT010000036.1"/>
</dbReference>
<dbReference type="AlphaFoldDB" id="A0A5D4R202"/>
<accession>A0A5D4R202</accession>
<comment type="catalytic activity">
    <reaction evidence="5">
        <text>3'-dephospho-CoA + ATP = ADP + CoA + H(+)</text>
        <dbReference type="Rhea" id="RHEA:18245"/>
        <dbReference type="ChEBI" id="CHEBI:15378"/>
        <dbReference type="ChEBI" id="CHEBI:30616"/>
        <dbReference type="ChEBI" id="CHEBI:57287"/>
        <dbReference type="ChEBI" id="CHEBI:57328"/>
        <dbReference type="ChEBI" id="CHEBI:456216"/>
        <dbReference type="EC" id="2.7.1.24"/>
    </reaction>
</comment>
<dbReference type="PANTHER" id="PTHR10695:SF46">
    <property type="entry name" value="BIFUNCTIONAL COENZYME A SYNTHASE-RELATED"/>
    <property type="match status" value="1"/>
</dbReference>
<dbReference type="NCBIfam" id="TIGR00152">
    <property type="entry name" value="dephospho-CoA kinase"/>
    <property type="match status" value="1"/>
</dbReference>
<keyword evidence="5" id="KW-0963">Cytoplasm</keyword>
<sequence length="204" mass="22483">MPLVIGLTGGIASGKSTVSSMLMEKGITVIDADLEARLAVEKGEEAFDGIVSRFGTGILQPDGEIDRAKLGAIIFHNEEERLALNAIVHPAVRKRMLEKKEKAIQKGEQLVVLDIPLLFESKLEHLADKTLLVYTDGETQLRRLMNRNSLSEEEAVARINSQMPLTEKVRLADAVINNNGTIEETKEQLSGLLDLWLPEEKGKS</sequence>
<evidence type="ECO:0000256" key="4">
    <source>
        <dbReference type="ARBA" id="ARBA00022993"/>
    </source>
</evidence>
<gene>
    <name evidence="5" type="primary">coaE</name>
    <name evidence="7" type="ORF">FZD51_20175</name>
</gene>
<evidence type="ECO:0000313" key="7">
    <source>
        <dbReference type="EMBL" id="TYS45415.1"/>
    </source>
</evidence>
<dbReference type="InterPro" id="IPR001977">
    <property type="entry name" value="Depp_CoAkinase"/>
</dbReference>
<comment type="function">
    <text evidence="5">Catalyzes the phosphorylation of the 3'-hydroxyl group of dephosphocoenzyme A to form coenzyme A.</text>
</comment>
<dbReference type="FunFam" id="3.40.50.300:FF:000485">
    <property type="entry name" value="Dephospho-CoA kinase CAB5"/>
    <property type="match status" value="1"/>
</dbReference>
<name>A0A5D4R202_9BACI</name>
<dbReference type="PROSITE" id="PS51219">
    <property type="entry name" value="DPCK"/>
    <property type="match status" value="1"/>
</dbReference>
<dbReference type="Gene3D" id="3.40.50.300">
    <property type="entry name" value="P-loop containing nucleotide triphosphate hydrolases"/>
    <property type="match status" value="1"/>
</dbReference>
<dbReference type="GO" id="GO:0015937">
    <property type="term" value="P:coenzyme A biosynthetic process"/>
    <property type="evidence" value="ECO:0007669"/>
    <property type="project" value="UniProtKB-UniRule"/>
</dbReference>
<dbReference type="InterPro" id="IPR027417">
    <property type="entry name" value="P-loop_NTPase"/>
</dbReference>
<dbReference type="SUPFAM" id="SSF52540">
    <property type="entry name" value="P-loop containing nucleoside triphosphate hydrolases"/>
    <property type="match status" value="1"/>
</dbReference>
<comment type="subcellular location">
    <subcellularLocation>
        <location evidence="5">Cytoplasm</location>
    </subcellularLocation>
</comment>
<comment type="similarity">
    <text evidence="1 5">Belongs to the CoaE family.</text>
</comment>
<keyword evidence="2 5" id="KW-0547">Nucleotide-binding</keyword>
<dbReference type="EMBL" id="VTER01000011">
    <property type="protein sequence ID" value="TYS45415.1"/>
    <property type="molecule type" value="Genomic_DNA"/>
</dbReference>